<dbReference type="KEGG" id="sshi:J5U23_03152"/>
<sequence length="102" mass="11636">MVSVTEIITYGREAIERIICKYFKDSKIEKILFLPSEEDVKAKYIIGRVGFIRISNTWSGIVVVDGVQIPFVAEVHLNGKIDIYLYPQKDFYLAHLVGELNG</sequence>
<dbReference type="Proteomes" id="UP000694018">
    <property type="component" value="Chromosome"/>
</dbReference>
<dbReference type="InterPro" id="IPR035194">
    <property type="entry name" value="DUF5461"/>
</dbReference>
<organism evidence="1 2">
    <name type="scientific">Saccharolobus shibatae (strain ATCC 51178 / DSM 5389 / JCM 8931 / NBRC 15437 / B12)</name>
    <name type="common">Sulfolobus shibatae</name>
    <dbReference type="NCBI Taxonomy" id="523848"/>
    <lineage>
        <taxon>Archaea</taxon>
        <taxon>Thermoproteota</taxon>
        <taxon>Thermoprotei</taxon>
        <taxon>Sulfolobales</taxon>
        <taxon>Sulfolobaceae</taxon>
        <taxon>Saccharolobus</taxon>
    </lineage>
</organism>
<evidence type="ECO:0000313" key="1">
    <source>
        <dbReference type="EMBL" id="QXJ30255.1"/>
    </source>
</evidence>
<dbReference type="OrthoDB" id="379972at2157"/>
<dbReference type="GeneID" id="65564628"/>
<reference evidence="1" key="1">
    <citation type="journal article" date="2021" name="Environ. Microbiol.">
        <title>New insights into the diversity and evolution of the archaeal mobilome from three complete genomes of Saccharolobus shibatae.</title>
        <authorList>
            <person name="Medvedeva S."/>
            <person name="Brandt D."/>
            <person name="Cvirkaite-Krupovic V."/>
            <person name="Liu Y."/>
            <person name="Severinov K."/>
            <person name="Ishino S."/>
            <person name="Ishino Y."/>
            <person name="Prangishvili D."/>
            <person name="Kalinowski J."/>
            <person name="Krupovic M."/>
        </authorList>
    </citation>
    <scope>NUCLEOTIDE SEQUENCE</scope>
    <source>
        <strain evidence="1">B12</strain>
    </source>
</reference>
<proteinExistence type="predicted"/>
<name>A0A8F5GUS7_SACSH</name>
<evidence type="ECO:0000313" key="2">
    <source>
        <dbReference type="Proteomes" id="UP000694018"/>
    </source>
</evidence>
<dbReference type="EMBL" id="CP077717">
    <property type="protein sequence ID" value="QXJ30255.1"/>
    <property type="molecule type" value="Genomic_DNA"/>
</dbReference>
<accession>A0A8F5GUS7</accession>
<dbReference type="AlphaFoldDB" id="A0A8F5GUS7"/>
<gene>
    <name evidence="1" type="ORF">J5U23_03152</name>
</gene>
<protein>
    <submittedName>
        <fullName evidence="1">Uncharacterized protein</fullName>
    </submittedName>
</protein>
<dbReference type="RefSeq" id="WP_015979218.1">
    <property type="nucleotide sequence ID" value="NZ_CP077717.1"/>
</dbReference>
<dbReference type="Pfam" id="PF17545">
    <property type="entry name" value="DUF5461"/>
    <property type="match status" value="1"/>
</dbReference>